<evidence type="ECO:0000259" key="7">
    <source>
        <dbReference type="Pfam" id="PF14322"/>
    </source>
</evidence>
<organism evidence="8 9">
    <name type="scientific">Sphingobacterium faecale</name>
    <dbReference type="NCBI Taxonomy" id="2803775"/>
    <lineage>
        <taxon>Bacteria</taxon>
        <taxon>Pseudomonadati</taxon>
        <taxon>Bacteroidota</taxon>
        <taxon>Sphingobacteriia</taxon>
        <taxon>Sphingobacteriales</taxon>
        <taxon>Sphingobacteriaceae</taxon>
        <taxon>Sphingobacterium</taxon>
    </lineage>
</organism>
<sequence>MNHLTKITCTILSCLAFGLSSCSKWLDLQPESDIDKAILFTTEEGFKEALLGIYTRCSRTDLYGKELTIATPEVLAQNYTITNIDSYRYLQTQNYKYNDANFIQRKDNIWKGLYNGIVNANLILEEIDAKQRIFSGDNYRLIKGEALALRAYLHFDLLRLFGPAFSVNSQAEGIPYVTSYSNKVTKLSTVAVVMDSVIKDFEQAKELLANDPIRSKSYVIGYPTVSDTLKNTELSNSSLFLQNRRHRLNYYAVCGSLARVYLYKGDKPSALLNVNAVIDAKKFTWTNATDFMAVDDNKKDRIFYKELLFGWYIPNLNNDYNGGFFTEGNSGMHLSQDDIRAIYETSGPGATDMRYSQWFTSGVDNISIINKYKRNAFSENFSANLHYLMAPAIRLSELYYIAAECTYATDPAKAASYLDEVRTHRGIGAKVQVSNAAAFQQELLKEYRKEMYAEGQLFFAYKRLNTAIAGLEGRTIPTNQQIFVWPLPDDEIIYGQR</sequence>
<keyword evidence="4" id="KW-0472">Membrane</keyword>
<keyword evidence="5" id="KW-0998">Cell outer membrane</keyword>
<keyword evidence="9" id="KW-1185">Reference proteome</keyword>
<evidence type="ECO:0000256" key="4">
    <source>
        <dbReference type="ARBA" id="ARBA00023136"/>
    </source>
</evidence>
<dbReference type="InterPro" id="IPR012944">
    <property type="entry name" value="SusD_RagB_dom"/>
</dbReference>
<keyword evidence="3" id="KW-0732">Signal</keyword>
<evidence type="ECO:0000313" key="9">
    <source>
        <dbReference type="Proteomes" id="UP000625283"/>
    </source>
</evidence>
<feature type="domain" description="RagB/SusD" evidence="6">
    <location>
        <begin position="390"/>
        <end position="470"/>
    </location>
</feature>
<evidence type="ECO:0000256" key="5">
    <source>
        <dbReference type="ARBA" id="ARBA00023237"/>
    </source>
</evidence>
<dbReference type="Pfam" id="PF14322">
    <property type="entry name" value="SusD-like_3"/>
    <property type="match status" value="1"/>
</dbReference>
<evidence type="ECO:0000313" key="8">
    <source>
        <dbReference type="EMBL" id="MBL1410419.1"/>
    </source>
</evidence>
<dbReference type="InterPro" id="IPR033985">
    <property type="entry name" value="SusD-like_N"/>
</dbReference>
<evidence type="ECO:0000259" key="6">
    <source>
        <dbReference type="Pfam" id="PF07980"/>
    </source>
</evidence>
<proteinExistence type="inferred from homology"/>
<name>A0ABS1R6U0_9SPHI</name>
<comment type="similarity">
    <text evidence="2">Belongs to the SusD family.</text>
</comment>
<reference evidence="8 9" key="1">
    <citation type="submission" date="2021-01" db="EMBL/GenBank/DDBJ databases">
        <title>C459-1 draft genome sequence.</title>
        <authorList>
            <person name="Zhang X.-F."/>
        </authorList>
    </citation>
    <scope>NUCLEOTIDE SEQUENCE [LARGE SCALE GENOMIC DNA]</scope>
    <source>
        <strain evidence="9">C459-1</strain>
    </source>
</reference>
<dbReference type="Gene3D" id="1.25.40.390">
    <property type="match status" value="1"/>
</dbReference>
<dbReference type="SUPFAM" id="SSF48452">
    <property type="entry name" value="TPR-like"/>
    <property type="match status" value="1"/>
</dbReference>
<feature type="domain" description="SusD-like N-terminal" evidence="7">
    <location>
        <begin position="24"/>
        <end position="212"/>
    </location>
</feature>
<comment type="caution">
    <text evidence="8">The sequence shown here is derived from an EMBL/GenBank/DDBJ whole genome shotgun (WGS) entry which is preliminary data.</text>
</comment>
<evidence type="ECO:0000256" key="1">
    <source>
        <dbReference type="ARBA" id="ARBA00004442"/>
    </source>
</evidence>
<evidence type="ECO:0000256" key="2">
    <source>
        <dbReference type="ARBA" id="ARBA00006275"/>
    </source>
</evidence>
<dbReference type="PROSITE" id="PS51257">
    <property type="entry name" value="PROKAR_LIPOPROTEIN"/>
    <property type="match status" value="1"/>
</dbReference>
<protein>
    <submittedName>
        <fullName evidence="8">RagB/SusD family nutrient uptake outer membrane protein</fullName>
    </submittedName>
</protein>
<dbReference type="Pfam" id="PF07980">
    <property type="entry name" value="SusD_RagB"/>
    <property type="match status" value="1"/>
</dbReference>
<dbReference type="Proteomes" id="UP000625283">
    <property type="component" value="Unassembled WGS sequence"/>
</dbReference>
<dbReference type="RefSeq" id="WP_202104112.1">
    <property type="nucleotide sequence ID" value="NZ_JAERTY010000009.1"/>
</dbReference>
<dbReference type="InterPro" id="IPR011990">
    <property type="entry name" value="TPR-like_helical_dom_sf"/>
</dbReference>
<comment type="subcellular location">
    <subcellularLocation>
        <location evidence="1">Cell outer membrane</location>
    </subcellularLocation>
</comment>
<evidence type="ECO:0000256" key="3">
    <source>
        <dbReference type="ARBA" id="ARBA00022729"/>
    </source>
</evidence>
<accession>A0ABS1R6U0</accession>
<dbReference type="EMBL" id="JAERTY010000009">
    <property type="protein sequence ID" value="MBL1410419.1"/>
    <property type="molecule type" value="Genomic_DNA"/>
</dbReference>
<gene>
    <name evidence="8" type="ORF">JKG61_16805</name>
</gene>